<accession>A0A9W6ES89</accession>
<comment type="caution">
    <text evidence="1">The sequence shown here is derived from an EMBL/GenBank/DDBJ whole genome shotgun (WGS) entry which is preliminary data.</text>
</comment>
<sequence>MPKLHHKLQNLTDYINQDLRLAEADSTDDNAAVDLATATIGVALGDMDKASRMRPIVDASLDSYNNKNHKYNMKVAIFVSKHSVMSDDDYLKIKVGLGTIADDQKKAKGKLPLPRHKFMNIF</sequence>
<keyword evidence="2" id="KW-1185">Reference proteome</keyword>
<proteinExistence type="predicted"/>
<evidence type="ECO:0000313" key="2">
    <source>
        <dbReference type="Proteomes" id="UP001144204"/>
    </source>
</evidence>
<reference evidence="1" key="2">
    <citation type="journal article" date="2023" name="PLoS ONE">
        <title>Philodulcilactobacillus myokoensis gen. nov., sp. nov., a fructophilic, acidophilic, and agar-phobic lactic acid bacterium isolated from fermented vegetable extracts.</title>
        <authorList>
            <person name="Kouya T."/>
            <person name="Ishiyama Y."/>
            <person name="Ohashi S."/>
            <person name="Kumakubo R."/>
            <person name="Yamazaki T."/>
            <person name="Otaki T."/>
        </authorList>
    </citation>
    <scope>NUCLEOTIDE SEQUENCE</scope>
    <source>
        <strain evidence="1">WR16-4</strain>
    </source>
</reference>
<dbReference type="EMBL" id="BRPL01000002">
    <property type="protein sequence ID" value="GLB46118.1"/>
    <property type="molecule type" value="Genomic_DNA"/>
</dbReference>
<evidence type="ECO:0000313" key="1">
    <source>
        <dbReference type="EMBL" id="GLB46118.1"/>
    </source>
</evidence>
<dbReference type="AlphaFoldDB" id="A0A9W6ES89"/>
<reference evidence="1" key="1">
    <citation type="submission" date="2022-07" db="EMBL/GenBank/DDBJ databases">
        <authorList>
            <person name="Kouya T."/>
            <person name="Ishiyama Y."/>
        </authorList>
    </citation>
    <scope>NUCLEOTIDE SEQUENCE</scope>
    <source>
        <strain evidence="1">WR16-4</strain>
    </source>
</reference>
<organism evidence="1 2">
    <name type="scientific">Philodulcilactobacillus myokoensis</name>
    <dbReference type="NCBI Taxonomy" id="2929573"/>
    <lineage>
        <taxon>Bacteria</taxon>
        <taxon>Bacillati</taxon>
        <taxon>Bacillota</taxon>
        <taxon>Bacilli</taxon>
        <taxon>Lactobacillales</taxon>
        <taxon>Lactobacillaceae</taxon>
        <taxon>Philodulcilactobacillus</taxon>
    </lineage>
</organism>
<protein>
    <submittedName>
        <fullName evidence="1">Uncharacterized protein</fullName>
    </submittedName>
</protein>
<dbReference type="RefSeq" id="WP_286135576.1">
    <property type="nucleotide sequence ID" value="NZ_BRPL01000002.1"/>
</dbReference>
<dbReference type="Proteomes" id="UP001144204">
    <property type="component" value="Unassembled WGS sequence"/>
</dbReference>
<gene>
    <name evidence="1" type="ORF">WR164_00970</name>
</gene>
<name>A0A9W6ES89_9LACO</name>